<evidence type="ECO:0000313" key="21">
    <source>
        <dbReference type="Proteomes" id="UP000463983"/>
    </source>
</evidence>
<evidence type="ECO:0000313" key="20">
    <source>
        <dbReference type="EMBL" id="QHO63539.1"/>
    </source>
</evidence>
<evidence type="ECO:0000256" key="14">
    <source>
        <dbReference type="ARBA" id="ARBA00023264"/>
    </source>
</evidence>
<feature type="transmembrane region" description="Helical" evidence="19">
    <location>
        <begin position="90"/>
        <end position="111"/>
    </location>
</feature>
<dbReference type="KEGG" id="caqa:MICH65_0558"/>
<keyword evidence="3" id="KW-1003">Cell membrane</keyword>
<keyword evidence="6 19" id="KW-0812">Transmembrane</keyword>
<name>A0A857N855_9BACT</name>
<evidence type="ECO:0000256" key="6">
    <source>
        <dbReference type="ARBA" id="ARBA00022692"/>
    </source>
</evidence>
<evidence type="ECO:0000256" key="13">
    <source>
        <dbReference type="ARBA" id="ARBA00023209"/>
    </source>
</evidence>
<feature type="transmembrane region" description="Helical" evidence="19">
    <location>
        <begin position="49"/>
        <end position="69"/>
    </location>
</feature>
<keyword evidence="10 19" id="KW-1133">Transmembrane helix</keyword>
<feature type="transmembrane region" description="Helical" evidence="19">
    <location>
        <begin position="25"/>
        <end position="43"/>
    </location>
</feature>
<dbReference type="Pfam" id="PF01219">
    <property type="entry name" value="DAGK_prokar"/>
    <property type="match status" value="1"/>
</dbReference>
<proteinExistence type="inferred from homology"/>
<evidence type="ECO:0000256" key="8">
    <source>
        <dbReference type="ARBA" id="ARBA00022777"/>
    </source>
</evidence>
<feature type="binding site" evidence="17">
    <location>
        <begin position="88"/>
        <end position="89"/>
    </location>
    <ligand>
        <name>ATP</name>
        <dbReference type="ChEBI" id="CHEBI:30616"/>
    </ligand>
</feature>
<evidence type="ECO:0008006" key="22">
    <source>
        <dbReference type="Google" id="ProtNLM"/>
    </source>
</evidence>
<evidence type="ECO:0000256" key="15">
    <source>
        <dbReference type="PIRSR" id="PIRSR600829-1"/>
    </source>
</evidence>
<keyword evidence="4" id="KW-0444">Lipid biosynthesis</keyword>
<evidence type="ECO:0000256" key="18">
    <source>
        <dbReference type="PIRSR" id="PIRSR600829-4"/>
    </source>
</evidence>
<evidence type="ECO:0000256" key="19">
    <source>
        <dbReference type="SAM" id="Phobius"/>
    </source>
</evidence>
<dbReference type="RefSeq" id="WP_161931917.1">
    <property type="nucleotide sequence ID" value="NZ_CP047901.1"/>
</dbReference>
<dbReference type="PANTHER" id="PTHR34299:SF1">
    <property type="entry name" value="DIACYLGLYCEROL KINASE"/>
    <property type="match status" value="1"/>
</dbReference>
<keyword evidence="18" id="KW-0479">Metal-binding</keyword>
<keyword evidence="8" id="KW-0418">Kinase</keyword>
<feature type="binding site" evidence="16">
    <location>
        <position position="63"/>
    </location>
    <ligand>
        <name>substrate</name>
    </ligand>
</feature>
<dbReference type="InterPro" id="IPR000829">
    <property type="entry name" value="DAGK"/>
</dbReference>
<dbReference type="AlphaFoldDB" id="A0A857N855"/>
<reference evidence="21" key="1">
    <citation type="journal article" date="2020" name="Microorganisms">
        <title>Complete Genome of a Member of a New Bacterial Lineage in the Microgenomates Group Reveals an Unusual Nucleotide Composition Disparity Between Two Strands of DNA and Limited Metabolic Potential.</title>
        <authorList>
            <person name="Kadnikov V.V."/>
            <person name="Mardanov A.V."/>
            <person name="Beletsky A.V."/>
            <person name="Karnachuk O.V."/>
            <person name="Ravin N.V."/>
        </authorList>
    </citation>
    <scope>NUCLEOTIDE SEQUENCE [LARGE SCALE GENOMIC DNA]</scope>
</reference>
<evidence type="ECO:0000256" key="17">
    <source>
        <dbReference type="PIRSR" id="PIRSR600829-3"/>
    </source>
</evidence>
<keyword evidence="9 17" id="KW-0067">ATP-binding</keyword>
<comment type="subcellular location">
    <subcellularLocation>
        <location evidence="1">Cell membrane</location>
        <topology evidence="1">Multi-pass membrane protein</topology>
    </subcellularLocation>
</comment>
<evidence type="ECO:0000256" key="4">
    <source>
        <dbReference type="ARBA" id="ARBA00022516"/>
    </source>
</evidence>
<evidence type="ECO:0000256" key="1">
    <source>
        <dbReference type="ARBA" id="ARBA00004651"/>
    </source>
</evidence>
<keyword evidence="12 19" id="KW-0472">Membrane</keyword>
<keyword evidence="13" id="KW-0594">Phospholipid biosynthesis</keyword>
<keyword evidence="18" id="KW-0460">Magnesium</keyword>
<evidence type="ECO:0000256" key="12">
    <source>
        <dbReference type="ARBA" id="ARBA00023136"/>
    </source>
</evidence>
<keyword evidence="11" id="KW-0443">Lipid metabolism</keyword>
<evidence type="ECO:0000256" key="16">
    <source>
        <dbReference type="PIRSR" id="PIRSR600829-2"/>
    </source>
</evidence>
<dbReference type="GO" id="GO:0016301">
    <property type="term" value="F:kinase activity"/>
    <property type="evidence" value="ECO:0007669"/>
    <property type="project" value="UniProtKB-KW"/>
</dbReference>
<keyword evidence="21" id="KW-1185">Reference proteome</keyword>
<evidence type="ECO:0000256" key="3">
    <source>
        <dbReference type="ARBA" id="ARBA00022475"/>
    </source>
</evidence>
<organism evidence="20 21">
    <name type="scientific">Candidatus Chazhemtobacterium aquaticus</name>
    <dbReference type="NCBI Taxonomy" id="2715735"/>
    <lineage>
        <taxon>Bacteria</taxon>
        <taxon>Candidatus Chazhemtobacteraceae</taxon>
        <taxon>Candidatus Chazhemtobacterium</taxon>
    </lineage>
</organism>
<feature type="active site" description="Proton acceptor" evidence="15">
    <location>
        <position position="63"/>
    </location>
</feature>
<gene>
    <name evidence="20" type="ORF">MICH65_0558</name>
</gene>
<dbReference type="GO" id="GO:0005524">
    <property type="term" value="F:ATP binding"/>
    <property type="evidence" value="ECO:0007669"/>
    <property type="project" value="UniProtKB-KW"/>
</dbReference>
<evidence type="ECO:0000256" key="5">
    <source>
        <dbReference type="ARBA" id="ARBA00022679"/>
    </source>
</evidence>
<keyword evidence="7 17" id="KW-0547">Nucleotide-binding</keyword>
<evidence type="ECO:0000256" key="10">
    <source>
        <dbReference type="ARBA" id="ARBA00022989"/>
    </source>
</evidence>
<dbReference type="Proteomes" id="UP000463983">
    <property type="component" value="Chromosome"/>
</dbReference>
<dbReference type="Gene3D" id="1.10.287.3610">
    <property type="match status" value="1"/>
</dbReference>
<evidence type="ECO:0000256" key="9">
    <source>
        <dbReference type="ARBA" id="ARBA00022840"/>
    </source>
</evidence>
<dbReference type="EMBL" id="CP047901">
    <property type="protein sequence ID" value="QHO63539.1"/>
    <property type="molecule type" value="Genomic_DNA"/>
</dbReference>
<protein>
    <recommendedName>
        <fullName evidence="22">Diacylglycerol kinase</fullName>
    </recommendedName>
</protein>
<comment type="cofactor">
    <cofactor evidence="18">
        <name>Mg(2+)</name>
        <dbReference type="ChEBI" id="CHEBI:18420"/>
    </cofactor>
    <text evidence="18">Mn(2+), Zn(2+), Cd(2+) and Co(2+) support activity to lesser extents.</text>
</comment>
<keyword evidence="5" id="KW-0808">Transferase</keyword>
<comment type="similarity">
    <text evidence="2">Belongs to the bacterial diacylglycerol kinase family.</text>
</comment>
<dbReference type="CDD" id="cd14265">
    <property type="entry name" value="UDPK_IM_like"/>
    <property type="match status" value="1"/>
</dbReference>
<sequence>MKTHHIHFKFAWDGIVYNFKTQPNFRIHLIAATLVTLLGFYFSLAAWEWLILVFTFSLVIISEMLNTAIESVIDLLTHEYHQSAKIAKDTSAGMVLMSAFASIIVGAVIFIPHLL</sequence>
<feature type="binding site" evidence="17">
    <location>
        <position position="70"/>
    </location>
    <ligand>
        <name>ATP</name>
        <dbReference type="ChEBI" id="CHEBI:30616"/>
    </ligand>
</feature>
<evidence type="ECO:0000256" key="7">
    <source>
        <dbReference type="ARBA" id="ARBA00022741"/>
    </source>
</evidence>
<dbReference type="InterPro" id="IPR036945">
    <property type="entry name" value="DAGK_sf"/>
</dbReference>
<feature type="binding site" evidence="17">
    <location>
        <begin position="79"/>
        <end position="81"/>
    </location>
    <ligand>
        <name>ATP</name>
        <dbReference type="ChEBI" id="CHEBI:30616"/>
    </ligand>
</feature>
<feature type="binding site" evidence="18">
    <location>
        <position position="70"/>
    </location>
    <ligand>
        <name>a divalent metal cation</name>
        <dbReference type="ChEBI" id="CHEBI:60240"/>
    </ligand>
</feature>
<accession>A0A857N855</accession>
<evidence type="ECO:0000256" key="2">
    <source>
        <dbReference type="ARBA" id="ARBA00005967"/>
    </source>
</evidence>
<dbReference type="InterPro" id="IPR033717">
    <property type="entry name" value="UDPK"/>
</dbReference>
<dbReference type="GO" id="GO:0046872">
    <property type="term" value="F:metal ion binding"/>
    <property type="evidence" value="ECO:0007669"/>
    <property type="project" value="UniProtKB-KW"/>
</dbReference>
<evidence type="ECO:0000256" key="11">
    <source>
        <dbReference type="ARBA" id="ARBA00023098"/>
    </source>
</evidence>
<keyword evidence="14" id="KW-1208">Phospholipid metabolism</keyword>
<dbReference type="GO" id="GO:0008654">
    <property type="term" value="P:phospholipid biosynthetic process"/>
    <property type="evidence" value="ECO:0007669"/>
    <property type="project" value="UniProtKB-KW"/>
</dbReference>
<dbReference type="GO" id="GO:0005886">
    <property type="term" value="C:plasma membrane"/>
    <property type="evidence" value="ECO:0007669"/>
    <property type="project" value="UniProtKB-SubCell"/>
</dbReference>
<dbReference type="PANTHER" id="PTHR34299">
    <property type="entry name" value="DIACYLGLYCEROL KINASE"/>
    <property type="match status" value="1"/>
</dbReference>